<dbReference type="Proteomes" id="UP000326837">
    <property type="component" value="Chromosome"/>
</dbReference>
<name>A0A5K7XJ37_9BACT</name>
<proteinExistence type="predicted"/>
<evidence type="ECO:0000313" key="2">
    <source>
        <dbReference type="Proteomes" id="UP000326837"/>
    </source>
</evidence>
<organism evidence="1 2">
    <name type="scientific">Lacipirellula parvula</name>
    <dbReference type="NCBI Taxonomy" id="2650471"/>
    <lineage>
        <taxon>Bacteria</taxon>
        <taxon>Pseudomonadati</taxon>
        <taxon>Planctomycetota</taxon>
        <taxon>Planctomycetia</taxon>
        <taxon>Pirellulales</taxon>
        <taxon>Lacipirellulaceae</taxon>
        <taxon>Lacipirellula</taxon>
    </lineage>
</organism>
<accession>A0A5K7XJ37</accession>
<evidence type="ECO:0000313" key="1">
    <source>
        <dbReference type="EMBL" id="BBO36097.1"/>
    </source>
</evidence>
<gene>
    <name evidence="1" type="ORF">PLANPX_5709</name>
</gene>
<protein>
    <submittedName>
        <fullName evidence="1">Uncharacterized protein</fullName>
    </submittedName>
</protein>
<dbReference type="EMBL" id="AP021861">
    <property type="protein sequence ID" value="BBO36097.1"/>
    <property type="molecule type" value="Genomic_DNA"/>
</dbReference>
<sequence>MRTNAQFRDRSQESDRLVVLTCCLREMRRQSEGRKDVTTRPVVLNRAG</sequence>
<dbReference type="AlphaFoldDB" id="A0A5K7XJ37"/>
<dbReference type="KEGG" id="lpav:PLANPX_5709"/>
<reference evidence="2" key="1">
    <citation type="submission" date="2019-10" db="EMBL/GenBank/DDBJ databases">
        <title>Lacipirellula parvula gen. nov., sp. nov., representing a lineage of planctomycetes widespread in freshwater anoxic habitats, and description of the family Lacipirellulaceae.</title>
        <authorList>
            <person name="Dedysh S.N."/>
            <person name="Kulichevskaya I.S."/>
            <person name="Beletsky A.V."/>
            <person name="Rakitin A.L."/>
            <person name="Mardanov A.V."/>
            <person name="Ivanova A.A."/>
            <person name="Saltykova V.X."/>
            <person name="Rijpstra W.I.C."/>
            <person name="Sinninghe Damste J.S."/>
            <person name="Ravin N.V."/>
        </authorList>
    </citation>
    <scope>NUCLEOTIDE SEQUENCE [LARGE SCALE GENOMIC DNA]</scope>
    <source>
        <strain evidence="2">PX69</strain>
    </source>
</reference>
<keyword evidence="2" id="KW-1185">Reference proteome</keyword>